<dbReference type="Gene3D" id="3.90.79.20">
    <property type="match status" value="1"/>
</dbReference>
<dbReference type="RefSeq" id="WP_186878091.1">
    <property type="nucleotide sequence ID" value="NZ_JACOPN010000003.1"/>
</dbReference>
<dbReference type="PROSITE" id="PS51462">
    <property type="entry name" value="NUDIX"/>
    <property type="match status" value="1"/>
</dbReference>
<accession>A0A8J6M4G6</accession>
<evidence type="ECO:0000259" key="10">
    <source>
        <dbReference type="PROSITE" id="PS51462"/>
    </source>
</evidence>
<keyword evidence="8" id="KW-0520">NAD</keyword>
<dbReference type="InterPro" id="IPR049734">
    <property type="entry name" value="NudC-like_C"/>
</dbReference>
<dbReference type="GO" id="GO:0019677">
    <property type="term" value="P:NAD+ catabolic process"/>
    <property type="evidence" value="ECO:0007669"/>
    <property type="project" value="TreeGrafter"/>
</dbReference>
<dbReference type="GO" id="GO:0006742">
    <property type="term" value="P:NADP+ catabolic process"/>
    <property type="evidence" value="ECO:0007669"/>
    <property type="project" value="TreeGrafter"/>
</dbReference>
<sequence>MIQDIFPHVFHNEFHERSSLPGDLVTVLAGGKTYLTPSGTFPTAAEVKALGVEEGDLVYLFEIDQTAFFLLRTIPDAVKAALAERGTGVFRNMKPTYLALAGATALHLSAWYRSNRFCGCCGGAMERDKVERAMRCPSCGQIVYPRINPAVLAAVRHRDKLLLTHYANRPNATRYALVAGFTEIGETLEDTVRREVMEEVHLPIKNIRYHGSQPWGFAGNIMVGFWADLDSEDETVILDRSELDEGVWLSREEIPVEENPASLTHTMIQLFRQGKDPQ</sequence>
<dbReference type="InterPro" id="IPR050241">
    <property type="entry name" value="NAD-cap_RNA_hydrolase_NudC"/>
</dbReference>
<dbReference type="NCBIfam" id="NF001299">
    <property type="entry name" value="PRK00241.1"/>
    <property type="match status" value="1"/>
</dbReference>
<dbReference type="GO" id="GO:0005829">
    <property type="term" value="C:cytosol"/>
    <property type="evidence" value="ECO:0007669"/>
    <property type="project" value="TreeGrafter"/>
</dbReference>
<evidence type="ECO:0000313" key="11">
    <source>
        <dbReference type="EMBL" id="MBC5716732.1"/>
    </source>
</evidence>
<comment type="similarity">
    <text evidence="3">Belongs to the Nudix hydrolase family. NudC subfamily.</text>
</comment>
<reference evidence="11" key="1">
    <citation type="submission" date="2020-08" db="EMBL/GenBank/DDBJ databases">
        <title>Genome public.</title>
        <authorList>
            <person name="Liu C."/>
            <person name="Sun Q."/>
        </authorList>
    </citation>
    <scope>NUCLEOTIDE SEQUENCE</scope>
    <source>
        <strain evidence="11">BX5</strain>
    </source>
</reference>
<comment type="cofactor">
    <cofactor evidence="2">
        <name>Zn(2+)</name>
        <dbReference type="ChEBI" id="CHEBI:29105"/>
    </cofactor>
</comment>
<evidence type="ECO:0000256" key="8">
    <source>
        <dbReference type="ARBA" id="ARBA00023027"/>
    </source>
</evidence>
<comment type="caution">
    <text evidence="11">The sequence shown here is derived from an EMBL/GenBank/DDBJ whole genome shotgun (WGS) entry which is preliminary data.</text>
</comment>
<keyword evidence="7" id="KW-0460">Magnesium</keyword>
<dbReference type="Pfam" id="PF09297">
    <property type="entry name" value="Zn_ribbon_NUD"/>
    <property type="match status" value="1"/>
</dbReference>
<comment type="catalytic activity">
    <reaction evidence="9">
        <text>a 5'-end NAD(+)-phospho-ribonucleoside in mRNA + H2O = a 5'-end phospho-adenosine-phospho-ribonucleoside in mRNA + beta-nicotinamide D-ribonucleotide + 2 H(+)</text>
        <dbReference type="Rhea" id="RHEA:60876"/>
        <dbReference type="Rhea" id="RHEA-COMP:15698"/>
        <dbReference type="Rhea" id="RHEA-COMP:15719"/>
        <dbReference type="ChEBI" id="CHEBI:14649"/>
        <dbReference type="ChEBI" id="CHEBI:15377"/>
        <dbReference type="ChEBI" id="CHEBI:15378"/>
        <dbReference type="ChEBI" id="CHEBI:144029"/>
        <dbReference type="ChEBI" id="CHEBI:144051"/>
    </reaction>
    <physiologicalReaction direction="left-to-right" evidence="9">
        <dbReference type="Rhea" id="RHEA:60877"/>
    </physiologicalReaction>
</comment>
<dbReference type="EC" id="3.6.1.22" evidence="4"/>
<dbReference type="InterPro" id="IPR015797">
    <property type="entry name" value="NUDIX_hydrolase-like_dom_sf"/>
</dbReference>
<dbReference type="InterPro" id="IPR000086">
    <property type="entry name" value="NUDIX_hydrolase_dom"/>
</dbReference>
<gene>
    <name evidence="11" type="primary">nudC</name>
    <name evidence="11" type="ORF">H8S55_05260</name>
</gene>
<dbReference type="AlphaFoldDB" id="A0A8J6M4G6"/>
<comment type="cofactor">
    <cofactor evidence="1">
        <name>Mg(2+)</name>
        <dbReference type="ChEBI" id="CHEBI:18420"/>
    </cofactor>
</comment>
<dbReference type="SUPFAM" id="SSF55811">
    <property type="entry name" value="Nudix"/>
    <property type="match status" value="1"/>
</dbReference>
<keyword evidence="6 11" id="KW-0378">Hydrolase</keyword>
<evidence type="ECO:0000256" key="2">
    <source>
        <dbReference type="ARBA" id="ARBA00001947"/>
    </source>
</evidence>
<dbReference type="Gene3D" id="3.90.79.10">
    <property type="entry name" value="Nucleoside Triphosphate Pyrophosphohydrolase"/>
    <property type="match status" value="1"/>
</dbReference>
<dbReference type="Proteomes" id="UP000602260">
    <property type="component" value="Unassembled WGS sequence"/>
</dbReference>
<dbReference type="PROSITE" id="PS00893">
    <property type="entry name" value="NUDIX_BOX"/>
    <property type="match status" value="1"/>
</dbReference>
<evidence type="ECO:0000256" key="1">
    <source>
        <dbReference type="ARBA" id="ARBA00001946"/>
    </source>
</evidence>
<feature type="domain" description="Nudix hydrolase" evidence="10">
    <location>
        <begin position="146"/>
        <end position="271"/>
    </location>
</feature>
<evidence type="ECO:0000256" key="5">
    <source>
        <dbReference type="ARBA" id="ARBA00022723"/>
    </source>
</evidence>
<dbReference type="InterPro" id="IPR020084">
    <property type="entry name" value="NUDIX_hydrolase_CS"/>
</dbReference>
<dbReference type="Pfam" id="PF00293">
    <property type="entry name" value="NUDIX"/>
    <property type="match status" value="1"/>
</dbReference>
<evidence type="ECO:0000256" key="3">
    <source>
        <dbReference type="ARBA" id="ARBA00009595"/>
    </source>
</evidence>
<name>A0A8J6M4G6_9FIRM</name>
<dbReference type="EMBL" id="JACOPN010000003">
    <property type="protein sequence ID" value="MBC5716732.1"/>
    <property type="molecule type" value="Genomic_DNA"/>
</dbReference>
<evidence type="ECO:0000256" key="6">
    <source>
        <dbReference type="ARBA" id="ARBA00022801"/>
    </source>
</evidence>
<dbReference type="GO" id="GO:0035529">
    <property type="term" value="F:NADH pyrophosphatase activity"/>
    <property type="evidence" value="ECO:0007669"/>
    <property type="project" value="TreeGrafter"/>
</dbReference>
<dbReference type="PANTHER" id="PTHR42904:SF6">
    <property type="entry name" value="NAD-CAPPED RNA HYDROLASE NUDT12"/>
    <property type="match status" value="1"/>
</dbReference>
<evidence type="ECO:0000256" key="4">
    <source>
        <dbReference type="ARBA" id="ARBA00012381"/>
    </source>
</evidence>
<dbReference type="PANTHER" id="PTHR42904">
    <property type="entry name" value="NUDIX HYDROLASE, NUDC SUBFAMILY"/>
    <property type="match status" value="1"/>
</dbReference>
<organism evidence="11 12">
    <name type="scientific">Flintibacter faecis</name>
    <dbReference type="NCBI Taxonomy" id="2763047"/>
    <lineage>
        <taxon>Bacteria</taxon>
        <taxon>Bacillati</taxon>
        <taxon>Bacillota</taxon>
        <taxon>Clostridia</taxon>
        <taxon>Eubacteriales</taxon>
        <taxon>Flintibacter</taxon>
    </lineage>
</organism>
<dbReference type="InterPro" id="IPR015376">
    <property type="entry name" value="Znr_NADH_PPase"/>
</dbReference>
<dbReference type="GO" id="GO:0046872">
    <property type="term" value="F:metal ion binding"/>
    <property type="evidence" value="ECO:0007669"/>
    <property type="project" value="UniProtKB-KW"/>
</dbReference>
<evidence type="ECO:0000256" key="9">
    <source>
        <dbReference type="ARBA" id="ARBA00023679"/>
    </source>
</evidence>
<evidence type="ECO:0000313" key="12">
    <source>
        <dbReference type="Proteomes" id="UP000602260"/>
    </source>
</evidence>
<keyword evidence="12" id="KW-1185">Reference proteome</keyword>
<protein>
    <recommendedName>
        <fullName evidence="4">NAD(+) diphosphatase</fullName>
        <ecNumber evidence="4">3.6.1.22</ecNumber>
    </recommendedName>
</protein>
<evidence type="ECO:0000256" key="7">
    <source>
        <dbReference type="ARBA" id="ARBA00022842"/>
    </source>
</evidence>
<dbReference type="CDD" id="cd03429">
    <property type="entry name" value="NUDIX_NADH_pyrophosphatase_Nudt13"/>
    <property type="match status" value="1"/>
</dbReference>
<proteinExistence type="inferred from homology"/>
<keyword evidence="5" id="KW-0479">Metal-binding</keyword>